<evidence type="ECO:0000313" key="8">
    <source>
        <dbReference type="EMBL" id="KAK0048982.1"/>
    </source>
</evidence>
<keyword evidence="3" id="KW-0349">Heme</keyword>
<evidence type="ECO:0000256" key="7">
    <source>
        <dbReference type="ARBA" id="ARBA00023033"/>
    </source>
</evidence>
<sequence>MIIMGTARHVPANGSHVTTFLLARCFCDGVSAAKSREVLHTSKVLPMKLMPGPSGLMKLPYIGTALMFAPFSRHSPENFGALIADLHEKHGPVYKSRLGKDYSVFTDNAEDAEAIFRNEGSFPLRRLMTLSKVFRERNGLPPALGTVSGPAWQELRSAINPLLMKPSVCLQYLSAQNQVADDLVSQFQNPTLTPDAQSELLFKFALESIGMHFLSHAWHGEALPKNSRRCLL</sequence>
<dbReference type="GO" id="GO:0020037">
    <property type="term" value="F:heme binding"/>
    <property type="evidence" value="ECO:0007669"/>
    <property type="project" value="InterPro"/>
</dbReference>
<gene>
    <name evidence="8" type="ORF">Bpfe_021567</name>
</gene>
<dbReference type="SUPFAM" id="SSF48264">
    <property type="entry name" value="Cytochrome P450"/>
    <property type="match status" value="1"/>
</dbReference>
<dbReference type="AlphaFoldDB" id="A0AAD8B7H7"/>
<evidence type="ECO:0000313" key="9">
    <source>
        <dbReference type="Proteomes" id="UP001233172"/>
    </source>
</evidence>
<evidence type="ECO:0000256" key="3">
    <source>
        <dbReference type="ARBA" id="ARBA00022617"/>
    </source>
</evidence>
<dbReference type="InterPro" id="IPR036396">
    <property type="entry name" value="Cyt_P450_sf"/>
</dbReference>
<keyword evidence="9" id="KW-1185">Reference proteome</keyword>
<keyword evidence="6" id="KW-0408">Iron</keyword>
<proteinExistence type="inferred from homology"/>
<evidence type="ECO:0000256" key="1">
    <source>
        <dbReference type="ARBA" id="ARBA00001971"/>
    </source>
</evidence>
<evidence type="ECO:0000256" key="2">
    <source>
        <dbReference type="ARBA" id="ARBA00010617"/>
    </source>
</evidence>
<dbReference type="GO" id="GO:0005506">
    <property type="term" value="F:iron ion binding"/>
    <property type="evidence" value="ECO:0007669"/>
    <property type="project" value="InterPro"/>
</dbReference>
<evidence type="ECO:0000256" key="4">
    <source>
        <dbReference type="ARBA" id="ARBA00022723"/>
    </source>
</evidence>
<comment type="similarity">
    <text evidence="2">Belongs to the cytochrome P450 family.</text>
</comment>
<accession>A0AAD8B7H7</accession>
<keyword evidence="4" id="KW-0479">Metal-binding</keyword>
<organism evidence="8 9">
    <name type="scientific">Biomphalaria pfeifferi</name>
    <name type="common">Bloodfluke planorb</name>
    <name type="synonym">Freshwater snail</name>
    <dbReference type="NCBI Taxonomy" id="112525"/>
    <lineage>
        <taxon>Eukaryota</taxon>
        <taxon>Metazoa</taxon>
        <taxon>Spiralia</taxon>
        <taxon>Lophotrochozoa</taxon>
        <taxon>Mollusca</taxon>
        <taxon>Gastropoda</taxon>
        <taxon>Heterobranchia</taxon>
        <taxon>Euthyneura</taxon>
        <taxon>Panpulmonata</taxon>
        <taxon>Hygrophila</taxon>
        <taxon>Lymnaeoidea</taxon>
        <taxon>Planorbidae</taxon>
        <taxon>Biomphalaria</taxon>
    </lineage>
</organism>
<name>A0AAD8B7H7_BIOPF</name>
<dbReference type="InterPro" id="IPR001128">
    <property type="entry name" value="Cyt_P450"/>
</dbReference>
<dbReference type="InterPro" id="IPR050479">
    <property type="entry name" value="CYP11_CYP27_families"/>
</dbReference>
<reference evidence="8" key="2">
    <citation type="submission" date="2023-04" db="EMBL/GenBank/DDBJ databases">
        <authorList>
            <person name="Bu L."/>
            <person name="Lu L."/>
            <person name="Laidemitt M.R."/>
            <person name="Zhang S.M."/>
            <person name="Mutuku M."/>
            <person name="Mkoji G."/>
            <person name="Steinauer M."/>
            <person name="Loker E.S."/>
        </authorList>
    </citation>
    <scope>NUCLEOTIDE SEQUENCE</scope>
    <source>
        <strain evidence="8">KasaAsao</strain>
        <tissue evidence="8">Whole Snail</tissue>
    </source>
</reference>
<dbReference type="GO" id="GO:0004497">
    <property type="term" value="F:monooxygenase activity"/>
    <property type="evidence" value="ECO:0007669"/>
    <property type="project" value="UniProtKB-KW"/>
</dbReference>
<dbReference type="Proteomes" id="UP001233172">
    <property type="component" value="Unassembled WGS sequence"/>
</dbReference>
<reference evidence="8" key="1">
    <citation type="journal article" date="2023" name="PLoS Negl. Trop. Dis.">
        <title>A genome sequence for Biomphalaria pfeifferi, the major vector snail for the human-infecting parasite Schistosoma mansoni.</title>
        <authorList>
            <person name="Bu L."/>
            <person name="Lu L."/>
            <person name="Laidemitt M.R."/>
            <person name="Zhang S.M."/>
            <person name="Mutuku M."/>
            <person name="Mkoji G."/>
            <person name="Steinauer M."/>
            <person name="Loker E.S."/>
        </authorList>
    </citation>
    <scope>NUCLEOTIDE SEQUENCE</scope>
    <source>
        <strain evidence="8">KasaAsao</strain>
    </source>
</reference>
<comment type="cofactor">
    <cofactor evidence="1">
        <name>heme</name>
        <dbReference type="ChEBI" id="CHEBI:30413"/>
    </cofactor>
</comment>
<evidence type="ECO:0000256" key="6">
    <source>
        <dbReference type="ARBA" id="ARBA00023004"/>
    </source>
</evidence>
<dbReference type="GO" id="GO:0016705">
    <property type="term" value="F:oxidoreductase activity, acting on paired donors, with incorporation or reduction of molecular oxygen"/>
    <property type="evidence" value="ECO:0007669"/>
    <property type="project" value="InterPro"/>
</dbReference>
<protein>
    <submittedName>
        <fullName evidence="8">Cytochrome P450 49a1</fullName>
    </submittedName>
</protein>
<evidence type="ECO:0000256" key="5">
    <source>
        <dbReference type="ARBA" id="ARBA00023002"/>
    </source>
</evidence>
<dbReference type="PANTHER" id="PTHR24279">
    <property type="entry name" value="CYTOCHROME P450"/>
    <property type="match status" value="1"/>
</dbReference>
<dbReference type="EMBL" id="JASAOG010000131">
    <property type="protein sequence ID" value="KAK0048982.1"/>
    <property type="molecule type" value="Genomic_DNA"/>
</dbReference>
<keyword evidence="5" id="KW-0560">Oxidoreductase</keyword>
<dbReference type="Pfam" id="PF00067">
    <property type="entry name" value="p450"/>
    <property type="match status" value="1"/>
</dbReference>
<keyword evidence="7" id="KW-0503">Monooxygenase</keyword>
<dbReference type="Gene3D" id="1.10.630.10">
    <property type="entry name" value="Cytochrome P450"/>
    <property type="match status" value="1"/>
</dbReference>
<comment type="caution">
    <text evidence="8">The sequence shown here is derived from an EMBL/GenBank/DDBJ whole genome shotgun (WGS) entry which is preliminary data.</text>
</comment>
<dbReference type="PANTHER" id="PTHR24279:SF120">
    <property type="entry name" value="CYTOCHROME P450"/>
    <property type="match status" value="1"/>
</dbReference>